<evidence type="ECO:0000256" key="1">
    <source>
        <dbReference type="SAM" id="MobiDB-lite"/>
    </source>
</evidence>
<accession>A0A162MIW9</accession>
<evidence type="ECO:0000313" key="2">
    <source>
        <dbReference type="EMBL" id="KYO66265.1"/>
    </source>
</evidence>
<dbReference type="EMBL" id="LOHZ01000029">
    <property type="protein sequence ID" value="KYO66265.1"/>
    <property type="molecule type" value="Genomic_DNA"/>
</dbReference>
<gene>
    <name evidence="2" type="ORF">ATZ99_12670</name>
</gene>
<evidence type="ECO:0000313" key="3">
    <source>
        <dbReference type="Proteomes" id="UP000075737"/>
    </source>
</evidence>
<protein>
    <submittedName>
        <fullName evidence="2">Uncharacterized protein</fullName>
    </submittedName>
</protein>
<name>A0A162MIW9_9FIRM</name>
<dbReference type="AlphaFoldDB" id="A0A162MIW9"/>
<dbReference type="Proteomes" id="UP000075737">
    <property type="component" value="Unassembled WGS sequence"/>
</dbReference>
<comment type="caution">
    <text evidence="2">The sequence shown here is derived from an EMBL/GenBank/DDBJ whole genome shotgun (WGS) entry which is preliminary data.</text>
</comment>
<feature type="region of interest" description="Disordered" evidence="1">
    <location>
        <begin position="1"/>
        <end position="35"/>
    </location>
</feature>
<keyword evidence="3" id="KW-1185">Reference proteome</keyword>
<sequence>MGEPTAGEPAVSYAESIGIGGETGGTETSKYPEEKKSREILQVAASERGGAQTHHV</sequence>
<reference evidence="2 3" key="1">
    <citation type="submission" date="2015-12" db="EMBL/GenBank/DDBJ databases">
        <title>Draft genome of Thermovenabulum gondwanense isolated from a red thermophilic microbial mat colonisisng an outflow channel of a bore well.</title>
        <authorList>
            <person name="Patel B.K."/>
        </authorList>
    </citation>
    <scope>NUCLEOTIDE SEQUENCE [LARGE SCALE GENOMIC DNA]</scope>
    <source>
        <strain evidence="2 3">R270</strain>
    </source>
</reference>
<organism evidence="2 3">
    <name type="scientific">Thermovenabulum gondwanense</name>
    <dbReference type="NCBI Taxonomy" id="520767"/>
    <lineage>
        <taxon>Bacteria</taxon>
        <taxon>Bacillati</taxon>
        <taxon>Bacillota</taxon>
        <taxon>Clostridia</taxon>
        <taxon>Thermosediminibacterales</taxon>
        <taxon>Thermosediminibacteraceae</taxon>
        <taxon>Thermovenabulum</taxon>
    </lineage>
</organism>
<proteinExistence type="predicted"/>